<dbReference type="Proteomes" id="UP000296049">
    <property type="component" value="Unassembled WGS sequence"/>
</dbReference>
<organism evidence="2 3">
    <name type="scientific">Anas platyrhynchos</name>
    <name type="common">Mallard</name>
    <name type="synonym">Anas boschas</name>
    <dbReference type="NCBI Taxonomy" id="8839"/>
    <lineage>
        <taxon>Eukaryota</taxon>
        <taxon>Metazoa</taxon>
        <taxon>Chordata</taxon>
        <taxon>Craniata</taxon>
        <taxon>Vertebrata</taxon>
        <taxon>Euteleostomi</taxon>
        <taxon>Archelosauria</taxon>
        <taxon>Archosauria</taxon>
        <taxon>Dinosauria</taxon>
        <taxon>Saurischia</taxon>
        <taxon>Theropoda</taxon>
        <taxon>Coelurosauria</taxon>
        <taxon>Aves</taxon>
        <taxon>Neognathae</taxon>
        <taxon>Galloanserae</taxon>
        <taxon>Anseriformes</taxon>
        <taxon>Anatidae</taxon>
        <taxon>Anatinae</taxon>
        <taxon>Anas</taxon>
    </lineage>
</organism>
<feature type="compositionally biased region" description="Polar residues" evidence="1">
    <location>
        <begin position="217"/>
        <end position="230"/>
    </location>
</feature>
<keyword evidence="3" id="KW-1185">Reference proteome</keyword>
<name>R0LNR7_ANAPL</name>
<dbReference type="AlphaFoldDB" id="R0LNR7"/>
<evidence type="ECO:0000313" key="3">
    <source>
        <dbReference type="Proteomes" id="UP000296049"/>
    </source>
</evidence>
<dbReference type="EMBL" id="KB742869">
    <property type="protein sequence ID" value="EOB03365.1"/>
    <property type="molecule type" value="Genomic_DNA"/>
</dbReference>
<protein>
    <submittedName>
        <fullName evidence="2">Uncharacterized protein</fullName>
    </submittedName>
</protein>
<reference evidence="3" key="1">
    <citation type="journal article" date="2013" name="Nat. Genet.">
        <title>The duck genome and transcriptome provide insight into an avian influenza virus reservoir species.</title>
        <authorList>
            <person name="Huang Y."/>
            <person name="Li Y."/>
            <person name="Burt D.W."/>
            <person name="Chen H."/>
            <person name="Zhang Y."/>
            <person name="Qian W."/>
            <person name="Kim H."/>
            <person name="Gan S."/>
            <person name="Zhao Y."/>
            <person name="Li J."/>
            <person name="Yi K."/>
            <person name="Feng H."/>
            <person name="Zhu P."/>
            <person name="Li B."/>
            <person name="Liu Q."/>
            <person name="Fairley S."/>
            <person name="Magor K.E."/>
            <person name="Du Z."/>
            <person name="Hu X."/>
            <person name="Goodman L."/>
            <person name="Tafer H."/>
            <person name="Vignal A."/>
            <person name="Lee T."/>
            <person name="Kim K.W."/>
            <person name="Sheng Z."/>
            <person name="An Y."/>
            <person name="Searle S."/>
            <person name="Herrero J."/>
            <person name="Groenen M.A."/>
            <person name="Crooijmans R.P."/>
            <person name="Faraut T."/>
            <person name="Cai Q."/>
            <person name="Webster R.G."/>
            <person name="Aldridge J.R."/>
            <person name="Warren W.C."/>
            <person name="Bartschat S."/>
            <person name="Kehr S."/>
            <person name="Marz M."/>
            <person name="Stadler P.F."/>
            <person name="Smith J."/>
            <person name="Kraus R.H."/>
            <person name="Zhao Y."/>
            <person name="Ren L."/>
            <person name="Fei J."/>
            <person name="Morisson M."/>
            <person name="Kaiser P."/>
            <person name="Griffin D.K."/>
            <person name="Rao M."/>
            <person name="Pitel F."/>
            <person name="Wang J."/>
            <person name="Li N."/>
        </authorList>
    </citation>
    <scope>NUCLEOTIDE SEQUENCE [LARGE SCALE GENOMIC DNA]</scope>
</reference>
<feature type="region of interest" description="Disordered" evidence="1">
    <location>
        <begin position="207"/>
        <end position="251"/>
    </location>
</feature>
<sequence length="313" mass="34375">MNAVTSLELLISEKKFGGDGTSMFEVHQGCWEVSTEWLAGAVGRAEVELELIEETAGTFGKCRQPAFLSEELLPLRTDLNTPLLEQDWCQTAFCLSEIERSLPQLCWLRDIRQRGRGSAPDLTSSNNLHDGGRAGAVHAAGRRDARCAGGAAGRDLNFCQHKLRWKAHQDKSCFLYLECPENWQDKRNTRRSENNSCKTIALTEEQGAEVYEEQRSPSRGQVGSSRSDPGTSHVALSHYRGGGLGPSRARGLSSRAERMGLRGVPGVGELSAMMEIQLCWLLQVPGHGGYYLALPACSEADRKQEAGTRGLLQ</sequence>
<accession>R0LNR7</accession>
<evidence type="ECO:0000313" key="2">
    <source>
        <dbReference type="EMBL" id="EOB03365.1"/>
    </source>
</evidence>
<evidence type="ECO:0000256" key="1">
    <source>
        <dbReference type="SAM" id="MobiDB-lite"/>
    </source>
</evidence>
<gene>
    <name evidence="2" type="ORF">Anapl_18502</name>
</gene>
<proteinExistence type="predicted"/>